<dbReference type="Gramene" id="AET4Gv20878200.4">
    <property type="protein sequence ID" value="AET4Gv20878200.4"/>
    <property type="gene ID" value="AET4Gv20878200"/>
</dbReference>
<accession>A0A453JD01</accession>
<dbReference type="Proteomes" id="UP000015105">
    <property type="component" value="Chromosome 4D"/>
</dbReference>
<dbReference type="EnsemblPlants" id="AET4Gv20878200.6">
    <property type="protein sequence ID" value="AET4Gv20878200.6"/>
    <property type="gene ID" value="AET4Gv20878200"/>
</dbReference>
<dbReference type="EnsemblPlants" id="AET4Gv20878200.7">
    <property type="protein sequence ID" value="AET4Gv20878200.7"/>
    <property type="gene ID" value="AET4Gv20878200"/>
</dbReference>
<dbReference type="EnsemblPlants" id="AET4Gv20878200.8">
    <property type="protein sequence ID" value="AET4Gv20878200.8"/>
    <property type="gene ID" value="AET4Gv20878200"/>
</dbReference>
<dbReference type="Gramene" id="AET4Gv20878200.8">
    <property type="protein sequence ID" value="AET4Gv20878200.8"/>
    <property type="gene ID" value="AET4Gv20878200"/>
</dbReference>
<dbReference type="EnsemblPlants" id="AET4Gv20878200.4">
    <property type="protein sequence ID" value="AET4Gv20878200.4"/>
    <property type="gene ID" value="AET4Gv20878200"/>
</dbReference>
<reference evidence="1" key="3">
    <citation type="journal article" date="2017" name="Nature">
        <title>Genome sequence of the progenitor of the wheat D genome Aegilops tauschii.</title>
        <authorList>
            <person name="Luo M.C."/>
            <person name="Gu Y.Q."/>
            <person name="Puiu D."/>
            <person name="Wang H."/>
            <person name="Twardziok S.O."/>
            <person name="Deal K.R."/>
            <person name="Huo N."/>
            <person name="Zhu T."/>
            <person name="Wang L."/>
            <person name="Wang Y."/>
            <person name="McGuire P.E."/>
            <person name="Liu S."/>
            <person name="Long H."/>
            <person name="Ramasamy R.K."/>
            <person name="Rodriguez J.C."/>
            <person name="Van S.L."/>
            <person name="Yuan L."/>
            <person name="Wang Z."/>
            <person name="Xia Z."/>
            <person name="Xiao L."/>
            <person name="Anderson O.D."/>
            <person name="Ouyang S."/>
            <person name="Liang Y."/>
            <person name="Zimin A.V."/>
            <person name="Pertea G."/>
            <person name="Qi P."/>
            <person name="Bennetzen J.L."/>
            <person name="Dai X."/>
            <person name="Dawson M.W."/>
            <person name="Muller H.G."/>
            <person name="Kugler K."/>
            <person name="Rivarola-Duarte L."/>
            <person name="Spannagl M."/>
            <person name="Mayer K.F.X."/>
            <person name="Lu F.H."/>
            <person name="Bevan M.W."/>
            <person name="Leroy P."/>
            <person name="Li P."/>
            <person name="You F.M."/>
            <person name="Sun Q."/>
            <person name="Liu Z."/>
            <person name="Lyons E."/>
            <person name="Wicker T."/>
            <person name="Salzberg S.L."/>
            <person name="Devos K.M."/>
            <person name="Dvorak J."/>
        </authorList>
    </citation>
    <scope>NUCLEOTIDE SEQUENCE [LARGE SCALE GENOMIC DNA]</scope>
    <source>
        <strain evidence="1">cv. AL8/78</strain>
    </source>
</reference>
<reference evidence="1" key="4">
    <citation type="submission" date="2019-03" db="UniProtKB">
        <authorList>
            <consortium name="EnsemblPlants"/>
        </authorList>
    </citation>
    <scope>IDENTIFICATION</scope>
</reference>
<dbReference type="AlphaFoldDB" id="A0A453JD01"/>
<organism evidence="1 2">
    <name type="scientific">Aegilops tauschii subsp. strangulata</name>
    <name type="common">Goatgrass</name>
    <dbReference type="NCBI Taxonomy" id="200361"/>
    <lineage>
        <taxon>Eukaryota</taxon>
        <taxon>Viridiplantae</taxon>
        <taxon>Streptophyta</taxon>
        <taxon>Embryophyta</taxon>
        <taxon>Tracheophyta</taxon>
        <taxon>Spermatophyta</taxon>
        <taxon>Magnoliopsida</taxon>
        <taxon>Liliopsida</taxon>
        <taxon>Poales</taxon>
        <taxon>Poaceae</taxon>
        <taxon>BOP clade</taxon>
        <taxon>Pooideae</taxon>
        <taxon>Triticodae</taxon>
        <taxon>Triticeae</taxon>
        <taxon>Triticinae</taxon>
        <taxon>Aegilops</taxon>
    </lineage>
</organism>
<evidence type="ECO:0000313" key="1">
    <source>
        <dbReference type="EnsemblPlants" id="AET4Gv20878200.8"/>
    </source>
</evidence>
<dbReference type="STRING" id="200361.A0A453JD01"/>
<reference evidence="2" key="2">
    <citation type="journal article" date="2017" name="Nat. Plants">
        <title>The Aegilops tauschii genome reveals multiple impacts of transposons.</title>
        <authorList>
            <person name="Zhao G."/>
            <person name="Zou C."/>
            <person name="Li K."/>
            <person name="Wang K."/>
            <person name="Li T."/>
            <person name="Gao L."/>
            <person name="Zhang X."/>
            <person name="Wang H."/>
            <person name="Yang Z."/>
            <person name="Liu X."/>
            <person name="Jiang W."/>
            <person name="Mao L."/>
            <person name="Kong X."/>
            <person name="Jiao Y."/>
            <person name="Jia J."/>
        </authorList>
    </citation>
    <scope>NUCLEOTIDE SEQUENCE [LARGE SCALE GENOMIC DNA]</scope>
    <source>
        <strain evidence="2">cv. AL8/78</strain>
    </source>
</reference>
<name>A0A453JD01_AEGTS</name>
<dbReference type="Gramene" id="AET4Gv20878200.7">
    <property type="protein sequence ID" value="AET4Gv20878200.7"/>
    <property type="gene ID" value="AET4Gv20878200"/>
</dbReference>
<proteinExistence type="predicted"/>
<dbReference type="Gramene" id="AET4Gv20878200.6">
    <property type="protein sequence ID" value="AET4Gv20878200.6"/>
    <property type="gene ID" value="AET4Gv20878200"/>
</dbReference>
<reference evidence="2" key="1">
    <citation type="journal article" date="2014" name="Science">
        <title>Ancient hybridizations among the ancestral genomes of bread wheat.</title>
        <authorList>
            <consortium name="International Wheat Genome Sequencing Consortium,"/>
            <person name="Marcussen T."/>
            <person name="Sandve S.R."/>
            <person name="Heier L."/>
            <person name="Spannagl M."/>
            <person name="Pfeifer M."/>
            <person name="Jakobsen K.S."/>
            <person name="Wulff B.B."/>
            <person name="Steuernagel B."/>
            <person name="Mayer K.F."/>
            <person name="Olsen O.A."/>
        </authorList>
    </citation>
    <scope>NUCLEOTIDE SEQUENCE [LARGE SCALE GENOMIC DNA]</scope>
    <source>
        <strain evidence="2">cv. AL8/78</strain>
    </source>
</reference>
<keyword evidence="2" id="KW-1185">Reference proteome</keyword>
<evidence type="ECO:0000313" key="2">
    <source>
        <dbReference type="Proteomes" id="UP000015105"/>
    </source>
</evidence>
<protein>
    <submittedName>
        <fullName evidence="1">Uncharacterized protein</fullName>
    </submittedName>
</protein>
<reference evidence="1" key="5">
    <citation type="journal article" date="2021" name="G3 (Bethesda)">
        <title>Aegilops tauschii genome assembly Aet v5.0 features greater sequence contiguity and improved annotation.</title>
        <authorList>
            <person name="Wang L."/>
            <person name="Zhu T."/>
            <person name="Rodriguez J.C."/>
            <person name="Deal K.R."/>
            <person name="Dubcovsky J."/>
            <person name="McGuire P.E."/>
            <person name="Lux T."/>
            <person name="Spannagl M."/>
            <person name="Mayer K.F.X."/>
            <person name="Baldrich P."/>
            <person name="Meyers B.C."/>
            <person name="Huo N."/>
            <person name="Gu Y.Q."/>
            <person name="Zhou H."/>
            <person name="Devos K.M."/>
            <person name="Bennetzen J.L."/>
            <person name="Unver T."/>
            <person name="Budak H."/>
            <person name="Gulick P.J."/>
            <person name="Galiba G."/>
            <person name="Kalapos B."/>
            <person name="Nelson D.R."/>
            <person name="Li P."/>
            <person name="You F.M."/>
            <person name="Luo M.C."/>
            <person name="Dvorak J."/>
        </authorList>
    </citation>
    <scope>NUCLEOTIDE SEQUENCE [LARGE SCALE GENOMIC DNA]</scope>
    <source>
        <strain evidence="1">cv. AL8/78</strain>
    </source>
</reference>
<sequence>MTGMFRLGVDCTVKDRQKRPSKKMALKRLNRYGGRALFHGLPTCYPLYITSEDVGKSNEKVACELSSAVELPLAEFMFSGTLKDDPGDQMGDSAFLLCLARKV</sequence>